<keyword evidence="3" id="KW-1185">Reference proteome</keyword>
<comment type="caution">
    <text evidence="2">The sequence shown here is derived from an EMBL/GenBank/DDBJ whole genome shotgun (WGS) entry which is preliminary data.</text>
</comment>
<dbReference type="SUPFAM" id="SSF51206">
    <property type="entry name" value="cAMP-binding domain-like"/>
    <property type="match status" value="1"/>
</dbReference>
<gene>
    <name evidence="2" type="ORF">FPZ43_13155</name>
</gene>
<reference evidence="2 3" key="1">
    <citation type="submission" date="2019-07" db="EMBL/GenBank/DDBJ databases">
        <authorList>
            <person name="Kim J."/>
        </authorList>
    </citation>
    <scope>NUCLEOTIDE SEQUENCE [LARGE SCALE GENOMIC DNA]</scope>
    <source>
        <strain evidence="3">dk17</strain>
    </source>
</reference>
<dbReference type="AlphaFoldDB" id="A0A563U7Y3"/>
<dbReference type="EMBL" id="VOEJ01000006">
    <property type="protein sequence ID" value="TWR27424.1"/>
    <property type="molecule type" value="Genomic_DNA"/>
</dbReference>
<organism evidence="2 3">
    <name type="scientific">Mucilaginibacter pallidiroseus</name>
    <dbReference type="NCBI Taxonomy" id="2599295"/>
    <lineage>
        <taxon>Bacteria</taxon>
        <taxon>Pseudomonadati</taxon>
        <taxon>Bacteroidota</taxon>
        <taxon>Sphingobacteriia</taxon>
        <taxon>Sphingobacteriales</taxon>
        <taxon>Sphingobacteriaceae</taxon>
        <taxon>Mucilaginibacter</taxon>
    </lineage>
</organism>
<feature type="domain" description="Cyclic nucleotide-binding" evidence="1">
    <location>
        <begin position="37"/>
        <end position="122"/>
    </location>
</feature>
<accession>A0A563U7Y3</accession>
<name>A0A563U7Y3_9SPHI</name>
<protein>
    <submittedName>
        <fullName evidence="2">Crp/Fnr family transcriptional regulator</fullName>
    </submittedName>
</protein>
<dbReference type="InterPro" id="IPR014710">
    <property type="entry name" value="RmlC-like_jellyroll"/>
</dbReference>
<dbReference type="OrthoDB" id="663011at2"/>
<dbReference type="InterPro" id="IPR018490">
    <property type="entry name" value="cNMP-bd_dom_sf"/>
</dbReference>
<proteinExistence type="predicted"/>
<dbReference type="Pfam" id="PF00027">
    <property type="entry name" value="cNMP_binding"/>
    <property type="match status" value="1"/>
</dbReference>
<evidence type="ECO:0000259" key="1">
    <source>
        <dbReference type="Pfam" id="PF00027"/>
    </source>
</evidence>
<dbReference type="CDD" id="cd00038">
    <property type="entry name" value="CAP_ED"/>
    <property type="match status" value="1"/>
</dbReference>
<evidence type="ECO:0000313" key="2">
    <source>
        <dbReference type="EMBL" id="TWR27424.1"/>
    </source>
</evidence>
<sequence length="203" mass="23789">MDEVTDAQLKQFRARLAAFVEFNEAEWIVMTQYISVKQLKKKAHFVEPGEVCKYLGFVATGSVRYFHIIDGKDITNYFSFENDFVSSYKSFLTGETCISYIEALEPSTILVVSKKNWEEMLNNPMLAYKIERLGRLIAEYYLICYEDRLTGFITQTPEERYLQLLENGKDIIRRMPQHYIANFLGITPVSLSRMRKRIMVNSR</sequence>
<dbReference type="InterPro" id="IPR000595">
    <property type="entry name" value="cNMP-bd_dom"/>
</dbReference>
<dbReference type="Gene3D" id="2.60.120.10">
    <property type="entry name" value="Jelly Rolls"/>
    <property type="match status" value="1"/>
</dbReference>
<dbReference type="Proteomes" id="UP000320042">
    <property type="component" value="Unassembled WGS sequence"/>
</dbReference>
<evidence type="ECO:0000313" key="3">
    <source>
        <dbReference type="Proteomes" id="UP000320042"/>
    </source>
</evidence>
<dbReference type="RefSeq" id="WP_146382393.1">
    <property type="nucleotide sequence ID" value="NZ_VOEJ01000006.1"/>
</dbReference>